<comment type="caution">
    <text evidence="2">The sequence shown here is derived from an EMBL/GenBank/DDBJ whole genome shotgun (WGS) entry which is preliminary data.</text>
</comment>
<accession>A0A016UYG0</accession>
<reference evidence="3" key="1">
    <citation type="journal article" date="2015" name="Nat. Genet.">
        <title>The genome and transcriptome of the zoonotic hookworm Ancylostoma ceylanicum identify infection-specific gene families.</title>
        <authorList>
            <person name="Schwarz E.M."/>
            <person name="Hu Y."/>
            <person name="Antoshechkin I."/>
            <person name="Miller M.M."/>
            <person name="Sternberg P.W."/>
            <person name="Aroian R.V."/>
        </authorList>
    </citation>
    <scope>NUCLEOTIDE SEQUENCE</scope>
    <source>
        <strain evidence="3">HY135</strain>
    </source>
</reference>
<dbReference type="EMBL" id="JARK01001359">
    <property type="protein sequence ID" value="EYC19827.1"/>
    <property type="molecule type" value="Genomic_DNA"/>
</dbReference>
<gene>
    <name evidence="2" type="primary">Acey_s0023.g739</name>
    <name evidence="2" type="ORF">Y032_0023g739</name>
</gene>
<organism evidence="2 3">
    <name type="scientific">Ancylostoma ceylanicum</name>
    <dbReference type="NCBI Taxonomy" id="53326"/>
    <lineage>
        <taxon>Eukaryota</taxon>
        <taxon>Metazoa</taxon>
        <taxon>Ecdysozoa</taxon>
        <taxon>Nematoda</taxon>
        <taxon>Chromadorea</taxon>
        <taxon>Rhabditida</taxon>
        <taxon>Rhabditina</taxon>
        <taxon>Rhabditomorpha</taxon>
        <taxon>Strongyloidea</taxon>
        <taxon>Ancylostomatidae</taxon>
        <taxon>Ancylostomatinae</taxon>
        <taxon>Ancylostoma</taxon>
    </lineage>
</organism>
<feature type="region of interest" description="Disordered" evidence="1">
    <location>
        <begin position="1"/>
        <end position="22"/>
    </location>
</feature>
<name>A0A016UYG0_9BILA</name>
<evidence type="ECO:0000256" key="1">
    <source>
        <dbReference type="SAM" id="MobiDB-lite"/>
    </source>
</evidence>
<sequence>MDGLHRPQNDILDQPHKRSKFHRGKKSFFRDIAREPTVGLAKYVNLVNLCTTQSIRAENFTNAIEDLQVNLGPNLIWNLFTTLANSMFGSALGR</sequence>
<dbReference type="Proteomes" id="UP000024635">
    <property type="component" value="Unassembled WGS sequence"/>
</dbReference>
<dbReference type="OrthoDB" id="548217at2759"/>
<proteinExistence type="predicted"/>
<keyword evidence="3" id="KW-1185">Reference proteome</keyword>
<feature type="compositionally biased region" description="Basic and acidic residues" evidence="1">
    <location>
        <begin position="1"/>
        <end position="16"/>
    </location>
</feature>
<dbReference type="AlphaFoldDB" id="A0A016UYG0"/>
<evidence type="ECO:0000313" key="2">
    <source>
        <dbReference type="EMBL" id="EYC19827.1"/>
    </source>
</evidence>
<protein>
    <submittedName>
        <fullName evidence="2">Uncharacterized protein</fullName>
    </submittedName>
</protein>
<evidence type="ECO:0000313" key="3">
    <source>
        <dbReference type="Proteomes" id="UP000024635"/>
    </source>
</evidence>